<comment type="caution">
    <text evidence="1">The sequence shown here is derived from an EMBL/GenBank/DDBJ whole genome shotgun (WGS) entry which is preliminary data.</text>
</comment>
<proteinExistence type="predicted"/>
<dbReference type="EMBL" id="CM023481">
    <property type="protein sequence ID" value="KAH6945052.1"/>
    <property type="molecule type" value="Genomic_DNA"/>
</dbReference>
<reference evidence="1" key="1">
    <citation type="submission" date="2020-05" db="EMBL/GenBank/DDBJ databases">
        <title>Large-scale comparative analyses of tick genomes elucidate their genetic diversity and vector capacities.</title>
        <authorList>
            <person name="Jia N."/>
            <person name="Wang J."/>
            <person name="Shi W."/>
            <person name="Du L."/>
            <person name="Sun Y."/>
            <person name="Zhan W."/>
            <person name="Jiang J."/>
            <person name="Wang Q."/>
            <person name="Zhang B."/>
            <person name="Ji P."/>
            <person name="Sakyi L.B."/>
            <person name="Cui X."/>
            <person name="Yuan T."/>
            <person name="Jiang B."/>
            <person name="Yang W."/>
            <person name="Lam T.T.-Y."/>
            <person name="Chang Q."/>
            <person name="Ding S."/>
            <person name="Wang X."/>
            <person name="Zhu J."/>
            <person name="Ruan X."/>
            <person name="Zhao L."/>
            <person name="Wei J."/>
            <person name="Que T."/>
            <person name="Du C."/>
            <person name="Cheng J."/>
            <person name="Dai P."/>
            <person name="Han X."/>
            <person name="Huang E."/>
            <person name="Gao Y."/>
            <person name="Liu J."/>
            <person name="Shao H."/>
            <person name="Ye R."/>
            <person name="Li L."/>
            <person name="Wei W."/>
            <person name="Wang X."/>
            <person name="Wang C."/>
            <person name="Yang T."/>
            <person name="Huo Q."/>
            <person name="Li W."/>
            <person name="Guo W."/>
            <person name="Chen H."/>
            <person name="Zhou L."/>
            <person name="Ni X."/>
            <person name="Tian J."/>
            <person name="Zhou Y."/>
            <person name="Sheng Y."/>
            <person name="Liu T."/>
            <person name="Pan Y."/>
            <person name="Xia L."/>
            <person name="Li J."/>
            <person name="Zhao F."/>
            <person name="Cao W."/>
        </authorList>
    </citation>
    <scope>NUCLEOTIDE SEQUENCE</scope>
    <source>
        <strain evidence="1">Hyas-2018</strain>
    </source>
</reference>
<evidence type="ECO:0000313" key="1">
    <source>
        <dbReference type="EMBL" id="KAH6945052.1"/>
    </source>
</evidence>
<evidence type="ECO:0000313" key="2">
    <source>
        <dbReference type="Proteomes" id="UP000821845"/>
    </source>
</evidence>
<organism evidence="1 2">
    <name type="scientific">Hyalomma asiaticum</name>
    <name type="common">Tick</name>
    <dbReference type="NCBI Taxonomy" id="266040"/>
    <lineage>
        <taxon>Eukaryota</taxon>
        <taxon>Metazoa</taxon>
        <taxon>Ecdysozoa</taxon>
        <taxon>Arthropoda</taxon>
        <taxon>Chelicerata</taxon>
        <taxon>Arachnida</taxon>
        <taxon>Acari</taxon>
        <taxon>Parasitiformes</taxon>
        <taxon>Ixodida</taxon>
        <taxon>Ixodoidea</taxon>
        <taxon>Ixodidae</taxon>
        <taxon>Hyalomminae</taxon>
        <taxon>Hyalomma</taxon>
    </lineage>
</organism>
<protein>
    <submittedName>
        <fullName evidence="1">Uncharacterized protein</fullName>
    </submittedName>
</protein>
<keyword evidence="2" id="KW-1185">Reference proteome</keyword>
<accession>A0ACB7TI64</accession>
<dbReference type="Proteomes" id="UP000821845">
    <property type="component" value="Chromosome 1"/>
</dbReference>
<sequence length="126" mass="14039">MGLSTTESCYKDAMATLQKRFGGKTRLEQEYFAKLRMLSPVRSSNDTKALRNLRDQVLMNVRGLETLGVEKSSFSSAPYGIVLRVFPRDIVVQCHRSCAKQVARDTEGNATSLDGLLTFLSTELES</sequence>
<name>A0ACB7TI64_HYAAI</name>
<gene>
    <name evidence="1" type="ORF">HPB50_006973</name>
</gene>